<dbReference type="Gene3D" id="1.10.10.10">
    <property type="entry name" value="Winged helix-like DNA-binding domain superfamily/Winged helix DNA-binding domain"/>
    <property type="match status" value="1"/>
</dbReference>
<keyword evidence="4" id="KW-0804">Transcription</keyword>
<evidence type="ECO:0000259" key="5">
    <source>
        <dbReference type="Pfam" id="PF04198"/>
    </source>
</evidence>
<dbReference type="KEGG" id="lao:AOX59_16230"/>
<dbReference type="InterPro" id="IPR037171">
    <property type="entry name" value="NagB/RpiA_transferase-like"/>
</dbReference>
<proteinExistence type="inferred from homology"/>
<keyword evidence="2" id="KW-0805">Transcription regulation</keyword>
<organism evidence="6 7">
    <name type="scientific">Lentibacillus amyloliquefaciens</name>
    <dbReference type="NCBI Taxonomy" id="1472767"/>
    <lineage>
        <taxon>Bacteria</taxon>
        <taxon>Bacillati</taxon>
        <taxon>Bacillota</taxon>
        <taxon>Bacilli</taxon>
        <taxon>Bacillales</taxon>
        <taxon>Bacillaceae</taxon>
        <taxon>Lentibacillus</taxon>
    </lineage>
</organism>
<evidence type="ECO:0000313" key="6">
    <source>
        <dbReference type="EMBL" id="ALX49989.1"/>
    </source>
</evidence>
<dbReference type="InterPro" id="IPR007324">
    <property type="entry name" value="Sugar-bd_dom_put"/>
</dbReference>
<dbReference type="SUPFAM" id="SSF100950">
    <property type="entry name" value="NagB/RpiA/CoA transferase-like"/>
    <property type="match status" value="1"/>
</dbReference>
<dbReference type="PANTHER" id="PTHR34294:SF12">
    <property type="entry name" value="SUGAR-BINDING TRANSCRIPTIONAL REGULATOR"/>
    <property type="match status" value="1"/>
</dbReference>
<dbReference type="RefSeq" id="WP_068447036.1">
    <property type="nucleotide sequence ID" value="NZ_CP013862.1"/>
</dbReference>
<keyword evidence="7" id="KW-1185">Reference proteome</keyword>
<dbReference type="PANTHER" id="PTHR34294">
    <property type="entry name" value="TRANSCRIPTIONAL REGULATOR-RELATED"/>
    <property type="match status" value="1"/>
</dbReference>
<evidence type="ECO:0000256" key="3">
    <source>
        <dbReference type="ARBA" id="ARBA00023125"/>
    </source>
</evidence>
<sequence>MTTTIKERQLMEKVSKLYYLEGWTQNQICKKVGLSRPIVSKLLKQAREKNIVEIHLKDETVHTVELERLLEKQYALTEAIVVSDSDEFPGATRRAVGEAASAYLRNKLPNIQTLGVSWGKTIRTMVERFQGVEQSHVHLVPLIGGMGQSHVEYHSNQLAFQLARKLNASSSYVYAPAFADNKEMKAQLIKSKDVTAIMKEGEKIDFAIVGVGSVTRETTGIEMGYMNETDIQSLEASGAKGDLNSWFFDDDGNEVNHSINDRIIGANLDRIREIPEVMALAEGEHKVSSLHTALRAGLVNSLVTDERTAASLVKGFGD</sequence>
<evidence type="ECO:0000256" key="4">
    <source>
        <dbReference type="ARBA" id="ARBA00023163"/>
    </source>
</evidence>
<name>A0A0U4FW61_9BACI</name>
<dbReference type="Gene3D" id="3.40.50.1360">
    <property type="match status" value="1"/>
</dbReference>
<accession>A0A0U4FW61</accession>
<dbReference type="STRING" id="1472767.AOX59_16230"/>
<dbReference type="OrthoDB" id="58802at2"/>
<dbReference type="Pfam" id="PF04198">
    <property type="entry name" value="Sugar-bind"/>
    <property type="match status" value="1"/>
</dbReference>
<comment type="similarity">
    <text evidence="1">Belongs to the SorC transcriptional regulatory family.</text>
</comment>
<feature type="domain" description="Sugar-binding" evidence="5">
    <location>
        <begin position="60"/>
        <end position="313"/>
    </location>
</feature>
<dbReference type="EMBL" id="CP013862">
    <property type="protein sequence ID" value="ALX49989.1"/>
    <property type="molecule type" value="Genomic_DNA"/>
</dbReference>
<protein>
    <recommendedName>
        <fullName evidence="5">Sugar-binding domain-containing protein</fullName>
    </recommendedName>
</protein>
<reference evidence="6 7" key="1">
    <citation type="submission" date="2016-01" db="EMBL/GenBank/DDBJ databases">
        <title>Complete genome sequence of strain Lentibacillus amyloliquefaciens LAM0015T isolated from saline sediment.</title>
        <authorList>
            <person name="Wang J.-L."/>
            <person name="He M.-X."/>
        </authorList>
    </citation>
    <scope>NUCLEOTIDE SEQUENCE [LARGE SCALE GENOMIC DNA]</scope>
    <source>
        <strain evidence="6 7">LAM0015</strain>
    </source>
</reference>
<dbReference type="InterPro" id="IPR051054">
    <property type="entry name" value="SorC_transcr_regulators"/>
</dbReference>
<evidence type="ECO:0000313" key="7">
    <source>
        <dbReference type="Proteomes" id="UP000050331"/>
    </source>
</evidence>
<dbReference type="GO" id="GO:0030246">
    <property type="term" value="F:carbohydrate binding"/>
    <property type="evidence" value="ECO:0007669"/>
    <property type="project" value="InterPro"/>
</dbReference>
<dbReference type="AlphaFoldDB" id="A0A0U4FW61"/>
<gene>
    <name evidence="6" type="ORF">AOX59_16230</name>
</gene>
<keyword evidence="3" id="KW-0238">DNA-binding</keyword>
<dbReference type="Proteomes" id="UP000050331">
    <property type="component" value="Chromosome"/>
</dbReference>
<dbReference type="GO" id="GO:0003677">
    <property type="term" value="F:DNA binding"/>
    <property type="evidence" value="ECO:0007669"/>
    <property type="project" value="UniProtKB-KW"/>
</dbReference>
<evidence type="ECO:0000256" key="1">
    <source>
        <dbReference type="ARBA" id="ARBA00010466"/>
    </source>
</evidence>
<evidence type="ECO:0000256" key="2">
    <source>
        <dbReference type="ARBA" id="ARBA00023015"/>
    </source>
</evidence>
<dbReference type="InterPro" id="IPR036388">
    <property type="entry name" value="WH-like_DNA-bd_sf"/>
</dbReference>